<reference evidence="2" key="1">
    <citation type="journal article" date="2020" name="bioRxiv">
        <title>Chromosome-level reference genome of the European wasp spider Argiope bruennichi: a resource for studies on range expansion and evolutionary adaptation.</title>
        <authorList>
            <person name="Sheffer M.M."/>
            <person name="Hoppe A."/>
            <person name="Krehenwinkel H."/>
            <person name="Uhl G."/>
            <person name="Kuss A.W."/>
            <person name="Jensen L."/>
            <person name="Jensen C."/>
            <person name="Gillespie R.G."/>
            <person name="Hoff K.J."/>
            <person name="Prost S."/>
        </authorList>
    </citation>
    <scope>NUCLEOTIDE SEQUENCE</scope>
</reference>
<evidence type="ECO:0000256" key="1">
    <source>
        <dbReference type="SAM" id="MobiDB-lite"/>
    </source>
</evidence>
<gene>
    <name evidence="2" type="ORF">HNY73_011307</name>
</gene>
<accession>A0A8T0F5W4</accession>
<reference evidence="2" key="2">
    <citation type="submission" date="2020-06" db="EMBL/GenBank/DDBJ databases">
        <authorList>
            <person name="Sheffer M."/>
        </authorList>
    </citation>
    <scope>NUCLEOTIDE SEQUENCE</scope>
</reference>
<protein>
    <submittedName>
        <fullName evidence="2">Uncharacterized protein</fullName>
    </submittedName>
</protein>
<sequence length="103" mass="11960">MLSPTCSPARYSNGGAVPAGYRLFQRVDWDFSRLRKPARGSDVRTLDRHSAVRPVPDPERVPRLLFSGPPERQDESRLQFESGWFLSRRRRGFHAVVPRRQQQ</sequence>
<dbReference type="EMBL" id="JABXBU010000030">
    <property type="protein sequence ID" value="KAF8785802.1"/>
    <property type="molecule type" value="Genomic_DNA"/>
</dbReference>
<dbReference type="AlphaFoldDB" id="A0A8T0F5W4"/>
<proteinExistence type="predicted"/>
<organism evidence="2 3">
    <name type="scientific">Argiope bruennichi</name>
    <name type="common">Wasp spider</name>
    <name type="synonym">Aranea bruennichi</name>
    <dbReference type="NCBI Taxonomy" id="94029"/>
    <lineage>
        <taxon>Eukaryota</taxon>
        <taxon>Metazoa</taxon>
        <taxon>Ecdysozoa</taxon>
        <taxon>Arthropoda</taxon>
        <taxon>Chelicerata</taxon>
        <taxon>Arachnida</taxon>
        <taxon>Araneae</taxon>
        <taxon>Araneomorphae</taxon>
        <taxon>Entelegynae</taxon>
        <taxon>Araneoidea</taxon>
        <taxon>Araneidae</taxon>
        <taxon>Argiope</taxon>
    </lineage>
</organism>
<evidence type="ECO:0000313" key="3">
    <source>
        <dbReference type="Proteomes" id="UP000807504"/>
    </source>
</evidence>
<name>A0A8T0F5W4_ARGBR</name>
<evidence type="ECO:0000313" key="2">
    <source>
        <dbReference type="EMBL" id="KAF8785802.1"/>
    </source>
</evidence>
<feature type="compositionally biased region" description="Basic and acidic residues" evidence="1">
    <location>
        <begin position="40"/>
        <end position="62"/>
    </location>
</feature>
<dbReference type="Proteomes" id="UP000807504">
    <property type="component" value="Unassembled WGS sequence"/>
</dbReference>
<comment type="caution">
    <text evidence="2">The sequence shown here is derived from an EMBL/GenBank/DDBJ whole genome shotgun (WGS) entry which is preliminary data.</text>
</comment>
<feature type="region of interest" description="Disordered" evidence="1">
    <location>
        <begin position="40"/>
        <end position="74"/>
    </location>
</feature>
<keyword evidence="3" id="KW-1185">Reference proteome</keyword>